<dbReference type="EMBL" id="WUAV01000003">
    <property type="protein sequence ID" value="KAF1760424.1"/>
    <property type="molecule type" value="Genomic_DNA"/>
</dbReference>
<dbReference type="GeneID" id="78774721"/>
<evidence type="ECO:0000313" key="3">
    <source>
        <dbReference type="Proteomes" id="UP000483820"/>
    </source>
</evidence>
<evidence type="ECO:0000313" key="2">
    <source>
        <dbReference type="EMBL" id="KAF1760424.1"/>
    </source>
</evidence>
<protein>
    <submittedName>
        <fullName evidence="2">Uncharacterized protein</fullName>
    </submittedName>
</protein>
<comment type="caution">
    <text evidence="2">The sequence shown here is derived from an EMBL/GenBank/DDBJ whole genome shotgun (WGS) entry which is preliminary data.</text>
</comment>
<keyword evidence="1" id="KW-0472">Membrane</keyword>
<accession>A0A6A5H0X3</accession>
<feature type="transmembrane region" description="Helical" evidence="1">
    <location>
        <begin position="47"/>
        <end position="65"/>
    </location>
</feature>
<dbReference type="RefSeq" id="XP_053586545.1">
    <property type="nucleotide sequence ID" value="XM_053726968.1"/>
</dbReference>
<keyword evidence="1" id="KW-0812">Transmembrane</keyword>
<dbReference type="AlphaFoldDB" id="A0A6A5H0X3"/>
<dbReference type="KEGG" id="crq:GCK72_008673"/>
<sequence length="79" mass="8508">MAELQDMDEITGGTLATGLLLKMIFTLFGSSLGAYTGQFETILRDEHVGGATGGLLGFVIAEVWLKHFPPVSRFGKKGY</sequence>
<gene>
    <name evidence="2" type="ORF">GCK72_008673</name>
</gene>
<proteinExistence type="predicted"/>
<evidence type="ECO:0000256" key="1">
    <source>
        <dbReference type="SAM" id="Phobius"/>
    </source>
</evidence>
<feature type="transmembrane region" description="Helical" evidence="1">
    <location>
        <begin position="12"/>
        <end position="35"/>
    </location>
</feature>
<organism evidence="2 3">
    <name type="scientific">Caenorhabditis remanei</name>
    <name type="common">Caenorhabditis vulgaris</name>
    <dbReference type="NCBI Taxonomy" id="31234"/>
    <lineage>
        <taxon>Eukaryota</taxon>
        <taxon>Metazoa</taxon>
        <taxon>Ecdysozoa</taxon>
        <taxon>Nematoda</taxon>
        <taxon>Chromadorea</taxon>
        <taxon>Rhabditida</taxon>
        <taxon>Rhabditina</taxon>
        <taxon>Rhabditomorpha</taxon>
        <taxon>Rhabditoidea</taxon>
        <taxon>Rhabditidae</taxon>
        <taxon>Peloderinae</taxon>
        <taxon>Caenorhabditis</taxon>
    </lineage>
</organism>
<reference evidence="2 3" key="1">
    <citation type="submission" date="2019-12" db="EMBL/GenBank/DDBJ databases">
        <title>Chromosome-level assembly of the Caenorhabditis remanei genome.</title>
        <authorList>
            <person name="Teterina A.A."/>
            <person name="Willis J.H."/>
            <person name="Phillips P.C."/>
        </authorList>
    </citation>
    <scope>NUCLEOTIDE SEQUENCE [LARGE SCALE GENOMIC DNA]</scope>
    <source>
        <strain evidence="2 3">PX506</strain>
        <tissue evidence="2">Whole organism</tissue>
    </source>
</reference>
<name>A0A6A5H0X3_CAERE</name>
<dbReference type="CTD" id="78774721"/>
<keyword evidence="1" id="KW-1133">Transmembrane helix</keyword>
<dbReference type="Proteomes" id="UP000483820">
    <property type="component" value="Chromosome III"/>
</dbReference>